<dbReference type="InterPro" id="IPR017871">
    <property type="entry name" value="ABC_transporter-like_CS"/>
</dbReference>
<accession>A0A1I2TZX8</accession>
<protein>
    <submittedName>
        <fullName evidence="5">NitT/TauT family transport system ATP-binding protein</fullName>
    </submittedName>
</protein>
<dbReference type="GO" id="GO:0005524">
    <property type="term" value="F:ATP binding"/>
    <property type="evidence" value="ECO:0007669"/>
    <property type="project" value="UniProtKB-KW"/>
</dbReference>
<dbReference type="Pfam" id="PF00005">
    <property type="entry name" value="ABC_tran"/>
    <property type="match status" value="1"/>
</dbReference>
<evidence type="ECO:0000313" key="6">
    <source>
        <dbReference type="Proteomes" id="UP000198752"/>
    </source>
</evidence>
<dbReference type="STRING" id="269670.SAMN02982927_02495"/>
<dbReference type="OrthoDB" id="9802264at2"/>
<dbReference type="GO" id="GO:0016887">
    <property type="term" value="F:ATP hydrolysis activity"/>
    <property type="evidence" value="ECO:0007669"/>
    <property type="project" value="InterPro"/>
</dbReference>
<keyword evidence="2" id="KW-0547">Nucleotide-binding</keyword>
<dbReference type="RefSeq" id="WP_093673442.1">
    <property type="nucleotide sequence ID" value="NZ_FOOY01000018.1"/>
</dbReference>
<dbReference type="InterPro" id="IPR003439">
    <property type="entry name" value="ABC_transporter-like_ATP-bd"/>
</dbReference>
<evidence type="ECO:0000256" key="3">
    <source>
        <dbReference type="ARBA" id="ARBA00022840"/>
    </source>
</evidence>
<dbReference type="PANTHER" id="PTHR42788:SF13">
    <property type="entry name" value="ALIPHATIC SULFONATES IMPORT ATP-BINDING PROTEIN SSUB"/>
    <property type="match status" value="1"/>
</dbReference>
<gene>
    <name evidence="5" type="ORF">SAMN02982927_02495</name>
</gene>
<dbReference type="EMBL" id="FOOY01000018">
    <property type="protein sequence ID" value="SFG70428.1"/>
    <property type="molecule type" value="Genomic_DNA"/>
</dbReference>
<dbReference type="SUPFAM" id="SSF52540">
    <property type="entry name" value="P-loop containing nucleoside triphosphate hydrolases"/>
    <property type="match status" value="1"/>
</dbReference>
<dbReference type="PANTHER" id="PTHR42788">
    <property type="entry name" value="TAURINE IMPORT ATP-BINDING PROTEIN-RELATED"/>
    <property type="match status" value="1"/>
</dbReference>
<dbReference type="InterPro" id="IPR050166">
    <property type="entry name" value="ABC_transporter_ATP-bind"/>
</dbReference>
<dbReference type="PROSITE" id="PS00211">
    <property type="entry name" value="ABC_TRANSPORTER_1"/>
    <property type="match status" value="1"/>
</dbReference>
<proteinExistence type="predicted"/>
<dbReference type="CDD" id="cd03293">
    <property type="entry name" value="ABC_NrtD_SsuB_transporters"/>
    <property type="match status" value="1"/>
</dbReference>
<dbReference type="Proteomes" id="UP000198752">
    <property type="component" value="Unassembled WGS sequence"/>
</dbReference>
<keyword evidence="3 5" id="KW-0067">ATP-binding</keyword>
<name>A0A1I2TZX8_9BACL</name>
<keyword evidence="6" id="KW-1185">Reference proteome</keyword>
<reference evidence="6" key="1">
    <citation type="submission" date="2016-10" db="EMBL/GenBank/DDBJ databases">
        <authorList>
            <person name="Varghese N."/>
            <person name="Submissions S."/>
        </authorList>
    </citation>
    <scope>NUCLEOTIDE SEQUENCE [LARGE SCALE GENOMIC DNA]</scope>
    <source>
        <strain evidence="6">ATCC 700379</strain>
    </source>
</reference>
<dbReference type="PROSITE" id="PS50893">
    <property type="entry name" value="ABC_TRANSPORTER_2"/>
    <property type="match status" value="1"/>
</dbReference>
<keyword evidence="1" id="KW-0813">Transport</keyword>
<dbReference type="InterPro" id="IPR027417">
    <property type="entry name" value="P-loop_NTPase"/>
</dbReference>
<feature type="domain" description="ABC transporter" evidence="4">
    <location>
        <begin position="6"/>
        <end position="238"/>
    </location>
</feature>
<evidence type="ECO:0000313" key="5">
    <source>
        <dbReference type="EMBL" id="SFG70428.1"/>
    </source>
</evidence>
<dbReference type="AlphaFoldDB" id="A0A1I2TZX8"/>
<evidence type="ECO:0000256" key="1">
    <source>
        <dbReference type="ARBA" id="ARBA00022448"/>
    </source>
</evidence>
<organism evidence="5 6">
    <name type="scientific">Sporolactobacillus nakayamae</name>
    <dbReference type="NCBI Taxonomy" id="269670"/>
    <lineage>
        <taxon>Bacteria</taxon>
        <taxon>Bacillati</taxon>
        <taxon>Bacillota</taxon>
        <taxon>Bacilli</taxon>
        <taxon>Bacillales</taxon>
        <taxon>Sporolactobacillaceae</taxon>
        <taxon>Sporolactobacillus</taxon>
    </lineage>
</organism>
<dbReference type="Gene3D" id="3.40.50.300">
    <property type="entry name" value="P-loop containing nucleotide triphosphate hydrolases"/>
    <property type="match status" value="1"/>
</dbReference>
<evidence type="ECO:0000256" key="2">
    <source>
        <dbReference type="ARBA" id="ARBA00022741"/>
    </source>
</evidence>
<sequence>MNEHLLTATNINRIFVSKQRSFTALDNINLTIGNHEFVSLLGPSGCGKSTFLRLVAGLDSASSGSLQMNGSILDKPGRDRGVVFQQYSLLPWLLAWQNVAFALKKEKNMRSAEKKELAYHFLDLVGLKGFEEIYPSQMSGGMQQRVAIARALVIKPPLLLMDEPFGALDAQTRRDMQDLLVTIFKETRSSVLFVTHDVDEAIYLSDRVYIMATNPGRIAKQIDIHLSDDKDWSIQLSEPFINYKKEILMELKQQKKNVHQSK</sequence>
<evidence type="ECO:0000259" key="4">
    <source>
        <dbReference type="PROSITE" id="PS50893"/>
    </source>
</evidence>
<dbReference type="SMART" id="SM00382">
    <property type="entry name" value="AAA"/>
    <property type="match status" value="1"/>
</dbReference>
<dbReference type="InterPro" id="IPR003593">
    <property type="entry name" value="AAA+_ATPase"/>
</dbReference>